<feature type="compositionally biased region" description="Basic and acidic residues" evidence="7">
    <location>
        <begin position="293"/>
        <end position="306"/>
    </location>
</feature>
<evidence type="ECO:0000256" key="4">
    <source>
        <dbReference type="ARBA" id="ARBA00023128"/>
    </source>
</evidence>
<dbReference type="Pfam" id="PF10501">
    <property type="entry name" value="Ribosomal_L50"/>
    <property type="match status" value="1"/>
</dbReference>
<evidence type="ECO:0000256" key="6">
    <source>
        <dbReference type="ARBA" id="ARBA00035183"/>
    </source>
</evidence>
<protein>
    <recommendedName>
        <fullName evidence="6">Large ribosomal subunit protein mL50</fullName>
    </recommendedName>
</protein>
<keyword evidence="4" id="KW-0496">Mitochondrion</keyword>
<dbReference type="AlphaFoldDB" id="A0A8E2JCJ3"/>
<dbReference type="GO" id="GO:0005840">
    <property type="term" value="C:ribosome"/>
    <property type="evidence" value="ECO:0007669"/>
    <property type="project" value="UniProtKB-KW"/>
</dbReference>
<organism evidence="8 9">
    <name type="scientific">Lepidopterella palustris CBS 459.81</name>
    <dbReference type="NCBI Taxonomy" id="1314670"/>
    <lineage>
        <taxon>Eukaryota</taxon>
        <taxon>Fungi</taxon>
        <taxon>Dikarya</taxon>
        <taxon>Ascomycota</taxon>
        <taxon>Pezizomycotina</taxon>
        <taxon>Dothideomycetes</taxon>
        <taxon>Pleosporomycetidae</taxon>
        <taxon>Mytilinidiales</taxon>
        <taxon>Argynnaceae</taxon>
        <taxon>Lepidopterella</taxon>
    </lineage>
</organism>
<dbReference type="Proteomes" id="UP000250266">
    <property type="component" value="Unassembled WGS sequence"/>
</dbReference>
<reference evidence="8 9" key="1">
    <citation type="journal article" date="2016" name="Nat. Commun.">
        <title>Ectomycorrhizal ecology is imprinted in the genome of the dominant symbiotic fungus Cenococcum geophilum.</title>
        <authorList>
            <consortium name="DOE Joint Genome Institute"/>
            <person name="Peter M."/>
            <person name="Kohler A."/>
            <person name="Ohm R.A."/>
            <person name="Kuo A."/>
            <person name="Krutzmann J."/>
            <person name="Morin E."/>
            <person name="Arend M."/>
            <person name="Barry K.W."/>
            <person name="Binder M."/>
            <person name="Choi C."/>
            <person name="Clum A."/>
            <person name="Copeland A."/>
            <person name="Grisel N."/>
            <person name="Haridas S."/>
            <person name="Kipfer T."/>
            <person name="LaButti K."/>
            <person name="Lindquist E."/>
            <person name="Lipzen A."/>
            <person name="Maire R."/>
            <person name="Meier B."/>
            <person name="Mihaltcheva S."/>
            <person name="Molinier V."/>
            <person name="Murat C."/>
            <person name="Poggeler S."/>
            <person name="Quandt C.A."/>
            <person name="Sperisen C."/>
            <person name="Tritt A."/>
            <person name="Tisserant E."/>
            <person name="Crous P.W."/>
            <person name="Henrissat B."/>
            <person name="Nehls U."/>
            <person name="Egli S."/>
            <person name="Spatafora J.W."/>
            <person name="Grigoriev I.V."/>
            <person name="Martin F.M."/>
        </authorList>
    </citation>
    <scope>NUCLEOTIDE SEQUENCE [LARGE SCALE GENOMIC DNA]</scope>
    <source>
        <strain evidence="8 9">CBS 459.81</strain>
    </source>
</reference>
<keyword evidence="3" id="KW-0689">Ribosomal protein</keyword>
<evidence type="ECO:0000313" key="8">
    <source>
        <dbReference type="EMBL" id="OCK77029.1"/>
    </source>
</evidence>
<keyword evidence="5" id="KW-0687">Ribonucleoprotein</keyword>
<name>A0A8E2JCJ3_9PEZI</name>
<keyword evidence="9" id="KW-1185">Reference proteome</keyword>
<proteinExistence type="inferred from homology"/>
<feature type="region of interest" description="Disordered" evidence="7">
    <location>
        <begin position="293"/>
        <end position="314"/>
    </location>
</feature>
<comment type="subcellular location">
    <subcellularLocation>
        <location evidence="1">Mitochondrion</location>
    </subcellularLocation>
</comment>
<evidence type="ECO:0000256" key="5">
    <source>
        <dbReference type="ARBA" id="ARBA00023274"/>
    </source>
</evidence>
<accession>A0A8E2JCJ3</accession>
<feature type="region of interest" description="Disordered" evidence="7">
    <location>
        <begin position="359"/>
        <end position="404"/>
    </location>
</feature>
<feature type="compositionally biased region" description="Polar residues" evidence="7">
    <location>
        <begin position="382"/>
        <end position="395"/>
    </location>
</feature>
<dbReference type="GO" id="GO:0005739">
    <property type="term" value="C:mitochondrion"/>
    <property type="evidence" value="ECO:0007669"/>
    <property type="project" value="UniProtKB-SubCell"/>
</dbReference>
<evidence type="ECO:0000256" key="1">
    <source>
        <dbReference type="ARBA" id="ARBA00004173"/>
    </source>
</evidence>
<dbReference type="InterPro" id="IPR018305">
    <property type="entry name" value="Ribosomal_m50"/>
</dbReference>
<evidence type="ECO:0000256" key="7">
    <source>
        <dbReference type="SAM" id="MobiDB-lite"/>
    </source>
</evidence>
<gene>
    <name evidence="8" type="ORF">K432DRAFT_445636</name>
</gene>
<evidence type="ECO:0000256" key="3">
    <source>
        <dbReference type="ARBA" id="ARBA00022980"/>
    </source>
</evidence>
<sequence>MRRIRPSQQSIDSLSLSTRHAHSRLSSPLCYACQFHSSALAKSRHPSSLPVAAFSTSSARLHRGTGGKEPFTEKLRKKIWGTDDVPGRVDPYSHDSPMRVTAEERRELAEQGRKRAKEERRLARGEESFSADELTEVTAGAQELAKKGRSTARRVVEENEWWESLGKRKEYEPAHTWDGLERVGGKAWVDEFKDWKRGRVVFEQGYLPLTKITDSTELKRSLHRALVEVFTLQQAGLDMTIASVPGEIQARPGWMDRVKIGPSNDNASAAVIFQDPAHKSELLDSLIRRFEQQDDPERSLEERVATEEDYENGAAEELYEEVAAEASEAEALKDLAHESQQSIAELREDLGAVREAMTARGLNMTAEEPNLASEKSRKGDETTASPSDVEANQQKKSTKKQEDSWAKDWKTISLEDPNVKFAVVKRVMQLTGHRIPDIVIQECKTVGRLFDRISERPKPKKLIEAIQPSAKFKELANVKIYNRRVTPVDKEKEVGRWKVIEYALRERGLPVVGHE</sequence>
<dbReference type="EMBL" id="KV745160">
    <property type="protein sequence ID" value="OCK77029.1"/>
    <property type="molecule type" value="Genomic_DNA"/>
</dbReference>
<dbReference type="GO" id="GO:1990904">
    <property type="term" value="C:ribonucleoprotein complex"/>
    <property type="evidence" value="ECO:0007669"/>
    <property type="project" value="UniProtKB-KW"/>
</dbReference>
<evidence type="ECO:0000256" key="2">
    <source>
        <dbReference type="ARBA" id="ARBA00008860"/>
    </source>
</evidence>
<evidence type="ECO:0000313" key="9">
    <source>
        <dbReference type="Proteomes" id="UP000250266"/>
    </source>
</evidence>
<comment type="similarity">
    <text evidence="2">Belongs to the mitochondrion-specific ribosomal protein mL50 family.</text>
</comment>
<dbReference type="OrthoDB" id="6220758at2759"/>